<dbReference type="NCBIfam" id="TIGR01352">
    <property type="entry name" value="tonB_Cterm"/>
    <property type="match status" value="1"/>
</dbReference>
<feature type="domain" description="TonB C-terminal" evidence="10">
    <location>
        <begin position="117"/>
        <end position="210"/>
    </location>
</feature>
<gene>
    <name evidence="11" type="ORF">SBA1_1160009</name>
</gene>
<evidence type="ECO:0000313" key="12">
    <source>
        <dbReference type="Proteomes" id="UP000238701"/>
    </source>
</evidence>
<sequence length="210" mass="22925">MRILQCGLPVMLSVLMWAGDDTGKTGYVHCSQSDKLGRAPMFPSSCVARMAPSVDCGEKVTVVGRTGPWLQIVTAHGLRRSIPVSAISQDKVDFVAFDLSALPVVDPPSCDALRSNTNYRPPRLVSHAEPEYSAEARREHIEGTVLLSLTVGTDGVPHDVKVEKGLGYGLDEKARQAVENWRFEPAQRDGKPAETTVRVDVSFHLYGQKP</sequence>
<proteinExistence type="inferred from homology"/>
<comment type="subcellular location">
    <subcellularLocation>
        <location evidence="1">Cell inner membrane</location>
        <topology evidence="1">Single-pass membrane protein</topology>
        <orientation evidence="1">Periplasmic side</orientation>
    </subcellularLocation>
</comment>
<evidence type="ECO:0000256" key="9">
    <source>
        <dbReference type="ARBA" id="ARBA00023136"/>
    </source>
</evidence>
<dbReference type="Pfam" id="PF03544">
    <property type="entry name" value="TonB_C"/>
    <property type="match status" value="1"/>
</dbReference>
<name>A0A2U3K0Z3_9BACT</name>
<keyword evidence="5" id="KW-0997">Cell inner membrane</keyword>
<dbReference type="SUPFAM" id="SSF74653">
    <property type="entry name" value="TolA/TonB C-terminal domain"/>
    <property type="match status" value="1"/>
</dbReference>
<dbReference type="InterPro" id="IPR037682">
    <property type="entry name" value="TonB_C"/>
</dbReference>
<dbReference type="InterPro" id="IPR006260">
    <property type="entry name" value="TonB/TolA_C"/>
</dbReference>
<evidence type="ECO:0000259" key="10">
    <source>
        <dbReference type="PROSITE" id="PS52015"/>
    </source>
</evidence>
<dbReference type="AlphaFoldDB" id="A0A2U3K0Z3"/>
<dbReference type="OrthoDB" id="123451at2"/>
<evidence type="ECO:0000256" key="5">
    <source>
        <dbReference type="ARBA" id="ARBA00022519"/>
    </source>
</evidence>
<evidence type="ECO:0000256" key="1">
    <source>
        <dbReference type="ARBA" id="ARBA00004383"/>
    </source>
</evidence>
<dbReference type="GO" id="GO:0031992">
    <property type="term" value="F:energy transducer activity"/>
    <property type="evidence" value="ECO:0007669"/>
    <property type="project" value="TreeGrafter"/>
</dbReference>
<dbReference type="PANTHER" id="PTHR33446:SF2">
    <property type="entry name" value="PROTEIN TONB"/>
    <property type="match status" value="1"/>
</dbReference>
<dbReference type="Gene3D" id="3.30.1150.10">
    <property type="match status" value="1"/>
</dbReference>
<keyword evidence="6" id="KW-0812">Transmembrane</keyword>
<keyword evidence="7" id="KW-0653">Protein transport</keyword>
<dbReference type="Proteomes" id="UP000238701">
    <property type="component" value="Unassembled WGS sequence"/>
</dbReference>
<evidence type="ECO:0000313" key="11">
    <source>
        <dbReference type="EMBL" id="SPF33269.1"/>
    </source>
</evidence>
<evidence type="ECO:0000256" key="6">
    <source>
        <dbReference type="ARBA" id="ARBA00022692"/>
    </source>
</evidence>
<accession>A0A2U3K0Z3</accession>
<keyword evidence="4" id="KW-1003">Cell membrane</keyword>
<dbReference type="EMBL" id="OMOD01000020">
    <property type="protein sequence ID" value="SPF33269.1"/>
    <property type="molecule type" value="Genomic_DNA"/>
</dbReference>
<dbReference type="PANTHER" id="PTHR33446">
    <property type="entry name" value="PROTEIN TONB-RELATED"/>
    <property type="match status" value="1"/>
</dbReference>
<evidence type="ECO:0000256" key="3">
    <source>
        <dbReference type="ARBA" id="ARBA00022448"/>
    </source>
</evidence>
<evidence type="ECO:0000256" key="2">
    <source>
        <dbReference type="ARBA" id="ARBA00006555"/>
    </source>
</evidence>
<reference evidence="12" key="1">
    <citation type="submission" date="2018-02" db="EMBL/GenBank/DDBJ databases">
        <authorList>
            <person name="Hausmann B."/>
        </authorList>
    </citation>
    <scope>NUCLEOTIDE SEQUENCE [LARGE SCALE GENOMIC DNA]</scope>
    <source>
        <strain evidence="12">Peat soil MAG SbA1</strain>
    </source>
</reference>
<evidence type="ECO:0000256" key="7">
    <source>
        <dbReference type="ARBA" id="ARBA00022927"/>
    </source>
</evidence>
<dbReference type="GO" id="GO:0055085">
    <property type="term" value="P:transmembrane transport"/>
    <property type="evidence" value="ECO:0007669"/>
    <property type="project" value="InterPro"/>
</dbReference>
<keyword evidence="8" id="KW-1133">Transmembrane helix</keyword>
<keyword evidence="3" id="KW-0813">Transport</keyword>
<protein>
    <recommendedName>
        <fullName evidence="10">TonB C-terminal domain-containing protein</fullName>
    </recommendedName>
</protein>
<dbReference type="GO" id="GO:0015031">
    <property type="term" value="P:protein transport"/>
    <property type="evidence" value="ECO:0007669"/>
    <property type="project" value="UniProtKB-KW"/>
</dbReference>
<organism evidence="11 12">
    <name type="scientific">Candidatus Sulfotelmatobacter kueseliae</name>
    <dbReference type="NCBI Taxonomy" id="2042962"/>
    <lineage>
        <taxon>Bacteria</taxon>
        <taxon>Pseudomonadati</taxon>
        <taxon>Acidobacteriota</taxon>
        <taxon>Terriglobia</taxon>
        <taxon>Terriglobales</taxon>
        <taxon>Candidatus Korobacteraceae</taxon>
        <taxon>Candidatus Sulfotelmatobacter</taxon>
    </lineage>
</organism>
<evidence type="ECO:0000256" key="8">
    <source>
        <dbReference type="ARBA" id="ARBA00022989"/>
    </source>
</evidence>
<dbReference type="PROSITE" id="PS52015">
    <property type="entry name" value="TONB_CTD"/>
    <property type="match status" value="1"/>
</dbReference>
<evidence type="ECO:0000256" key="4">
    <source>
        <dbReference type="ARBA" id="ARBA00022475"/>
    </source>
</evidence>
<comment type="similarity">
    <text evidence="2">Belongs to the TonB family.</text>
</comment>
<dbReference type="InterPro" id="IPR051045">
    <property type="entry name" value="TonB-dependent_transducer"/>
</dbReference>
<dbReference type="GO" id="GO:0098797">
    <property type="term" value="C:plasma membrane protein complex"/>
    <property type="evidence" value="ECO:0007669"/>
    <property type="project" value="TreeGrafter"/>
</dbReference>
<keyword evidence="9" id="KW-0472">Membrane</keyword>